<evidence type="ECO:0000313" key="4">
    <source>
        <dbReference type="Proteomes" id="UP001549921"/>
    </source>
</evidence>
<name>A0ABD0SRT3_LOXSC</name>
<proteinExistence type="predicted"/>
<evidence type="ECO:0000313" key="2">
    <source>
        <dbReference type="EMBL" id="KAL0870593.1"/>
    </source>
</evidence>
<gene>
    <name evidence="2" type="ORF">ABMA27_005555</name>
    <name evidence="1" type="ORF">ABMA28_005752</name>
</gene>
<sequence length="95" mass="10780">METTSTPVVAAAAGKVYKVQNRVGRGVPDIQDAYVKKCSCYRDKTIVFCRACGYYCNGRIRLKCEQHPRVTFLLDIAECPRCNSPSFLDEYFRST</sequence>
<evidence type="ECO:0000313" key="3">
    <source>
        <dbReference type="Proteomes" id="UP001549920"/>
    </source>
</evidence>
<accession>A0ABD0SRT3</accession>
<comment type="caution">
    <text evidence="1">The sequence shown here is derived from an EMBL/GenBank/DDBJ whole genome shotgun (WGS) entry which is preliminary data.</text>
</comment>
<organism evidence="1 4">
    <name type="scientific">Loxostege sticticalis</name>
    <name type="common">Beet webworm moth</name>
    <dbReference type="NCBI Taxonomy" id="481309"/>
    <lineage>
        <taxon>Eukaryota</taxon>
        <taxon>Metazoa</taxon>
        <taxon>Ecdysozoa</taxon>
        <taxon>Arthropoda</taxon>
        <taxon>Hexapoda</taxon>
        <taxon>Insecta</taxon>
        <taxon>Pterygota</taxon>
        <taxon>Neoptera</taxon>
        <taxon>Endopterygota</taxon>
        <taxon>Lepidoptera</taxon>
        <taxon>Glossata</taxon>
        <taxon>Ditrysia</taxon>
        <taxon>Pyraloidea</taxon>
        <taxon>Crambidae</taxon>
        <taxon>Pyraustinae</taxon>
        <taxon>Loxostege</taxon>
    </lineage>
</organism>
<keyword evidence="3" id="KW-1185">Reference proteome</keyword>
<reference evidence="3 4" key="1">
    <citation type="submission" date="2024-06" db="EMBL/GenBank/DDBJ databases">
        <title>A chromosome-level genome assembly of beet webworm, Loxostege sticticalis.</title>
        <authorList>
            <person name="Zhang Y."/>
        </authorList>
    </citation>
    <scope>NUCLEOTIDE SEQUENCE [LARGE SCALE GENOMIC DNA]</scope>
    <source>
        <strain evidence="2">AQ026</strain>
        <strain evidence="1">AQ028</strain>
        <tissue evidence="1">Male pupae</tissue>
        <tissue evidence="2">Whole body</tissue>
    </source>
</reference>
<dbReference type="EMBL" id="JBEUOH010000018">
    <property type="protein sequence ID" value="KAL0870593.1"/>
    <property type="molecule type" value="Genomic_DNA"/>
</dbReference>
<evidence type="ECO:0000313" key="1">
    <source>
        <dbReference type="EMBL" id="KAL0821131.1"/>
    </source>
</evidence>
<dbReference type="Proteomes" id="UP001549921">
    <property type="component" value="Unassembled WGS sequence"/>
</dbReference>
<dbReference type="EMBL" id="JBEDNZ010000018">
    <property type="protein sequence ID" value="KAL0821131.1"/>
    <property type="molecule type" value="Genomic_DNA"/>
</dbReference>
<dbReference type="AlphaFoldDB" id="A0ABD0SRT3"/>
<dbReference type="Proteomes" id="UP001549920">
    <property type="component" value="Unassembled WGS sequence"/>
</dbReference>
<protein>
    <submittedName>
        <fullName evidence="1">Uncharacterized protein</fullName>
    </submittedName>
</protein>